<protein>
    <recommendedName>
        <fullName evidence="7">Xylanolytic transcriptional activator regulatory domain-containing protein</fullName>
    </recommendedName>
</protein>
<evidence type="ECO:0000313" key="9">
    <source>
        <dbReference type="Proteomes" id="UP000054466"/>
    </source>
</evidence>
<dbReference type="Proteomes" id="UP000054466">
    <property type="component" value="Unassembled WGS sequence"/>
</dbReference>
<feature type="compositionally biased region" description="Low complexity" evidence="6">
    <location>
        <begin position="408"/>
        <end position="420"/>
    </location>
</feature>
<keyword evidence="5" id="KW-0539">Nucleus</keyword>
<name>A0A0D2CIH9_9EURO</name>
<dbReference type="InterPro" id="IPR051089">
    <property type="entry name" value="prtT"/>
</dbReference>
<dbReference type="Pfam" id="PF04082">
    <property type="entry name" value="Fungal_trans"/>
    <property type="match status" value="1"/>
</dbReference>
<feature type="domain" description="Xylanolytic transcriptional activator regulatory" evidence="7">
    <location>
        <begin position="43"/>
        <end position="150"/>
    </location>
</feature>
<evidence type="ECO:0000256" key="1">
    <source>
        <dbReference type="ARBA" id="ARBA00004123"/>
    </source>
</evidence>
<dbReference type="GeneID" id="27350770"/>
<dbReference type="AlphaFoldDB" id="A0A0D2CIH9"/>
<evidence type="ECO:0000256" key="4">
    <source>
        <dbReference type="ARBA" id="ARBA00023163"/>
    </source>
</evidence>
<dbReference type="GO" id="GO:0006351">
    <property type="term" value="P:DNA-templated transcription"/>
    <property type="evidence" value="ECO:0007669"/>
    <property type="project" value="InterPro"/>
</dbReference>
<dbReference type="InterPro" id="IPR007219">
    <property type="entry name" value="XnlR_reg_dom"/>
</dbReference>
<keyword evidence="3" id="KW-0238">DNA-binding</keyword>
<reference evidence="8 9" key="1">
    <citation type="submission" date="2015-01" db="EMBL/GenBank/DDBJ databases">
        <title>The Genome Sequence of Cladophialophora immunda CBS83496.</title>
        <authorList>
            <consortium name="The Broad Institute Genomics Platform"/>
            <person name="Cuomo C."/>
            <person name="de Hoog S."/>
            <person name="Gorbushina A."/>
            <person name="Stielow B."/>
            <person name="Teixiera M."/>
            <person name="Abouelleil A."/>
            <person name="Chapman S.B."/>
            <person name="Priest M."/>
            <person name="Young S.K."/>
            <person name="Wortman J."/>
            <person name="Nusbaum C."/>
            <person name="Birren B."/>
        </authorList>
    </citation>
    <scope>NUCLEOTIDE SEQUENCE [LARGE SCALE GENOMIC DNA]</scope>
    <source>
        <strain evidence="8 9">CBS 83496</strain>
    </source>
</reference>
<dbReference type="STRING" id="569365.A0A0D2CIH9"/>
<dbReference type="GO" id="GO:0005634">
    <property type="term" value="C:nucleus"/>
    <property type="evidence" value="ECO:0007669"/>
    <property type="project" value="UniProtKB-SubCell"/>
</dbReference>
<evidence type="ECO:0000256" key="5">
    <source>
        <dbReference type="ARBA" id="ARBA00023242"/>
    </source>
</evidence>
<evidence type="ECO:0000256" key="2">
    <source>
        <dbReference type="ARBA" id="ARBA00023015"/>
    </source>
</evidence>
<dbReference type="PANTHER" id="PTHR31845">
    <property type="entry name" value="FINGER DOMAIN PROTEIN, PUTATIVE-RELATED"/>
    <property type="match status" value="1"/>
</dbReference>
<feature type="region of interest" description="Disordered" evidence="6">
    <location>
        <begin position="396"/>
        <end position="422"/>
    </location>
</feature>
<comment type="subcellular location">
    <subcellularLocation>
        <location evidence="1">Nucleus</location>
    </subcellularLocation>
</comment>
<dbReference type="GO" id="GO:0000981">
    <property type="term" value="F:DNA-binding transcription factor activity, RNA polymerase II-specific"/>
    <property type="evidence" value="ECO:0007669"/>
    <property type="project" value="TreeGrafter"/>
</dbReference>
<keyword evidence="4" id="KW-0804">Transcription</keyword>
<keyword evidence="9" id="KW-1185">Reference proteome</keyword>
<organism evidence="8 9">
    <name type="scientific">Cladophialophora immunda</name>
    <dbReference type="NCBI Taxonomy" id="569365"/>
    <lineage>
        <taxon>Eukaryota</taxon>
        <taxon>Fungi</taxon>
        <taxon>Dikarya</taxon>
        <taxon>Ascomycota</taxon>
        <taxon>Pezizomycotina</taxon>
        <taxon>Eurotiomycetes</taxon>
        <taxon>Chaetothyriomycetidae</taxon>
        <taxon>Chaetothyriales</taxon>
        <taxon>Herpotrichiellaceae</taxon>
        <taxon>Cladophialophora</taxon>
    </lineage>
</organism>
<proteinExistence type="predicted"/>
<dbReference type="GO" id="GO:0000976">
    <property type="term" value="F:transcription cis-regulatory region binding"/>
    <property type="evidence" value="ECO:0007669"/>
    <property type="project" value="TreeGrafter"/>
</dbReference>
<sequence>MLDRVTSVADFHDSNVFLFWTVLRVASYRHPTFNHVFQLTSQPYEQLLTTHLLSPIRDFRTIQAILIFCHWPNTGSHQSRDPSWQYCGIAMNAALQMGLDQRQPEMLYPGIGGTTNVHQMSVFSRRMTWLTCFNTSTSLSVWLGIRPHLSSPSQLNATSSMAKEPNVPRSFLVQVEIQRQVVQYSNALSGYVDSGTCCTLQNLFNNELDTLCSAYGDVWSPRLEIQHLGAKLYLLSLCLTVTSRRRSRPGDLDRTYATDLARVSIQLGLPSAVSLIHTISQLNRESATPGHRQGLVVHYPKFYFRLVVFAVVFLMKFLRAAPGAAREDRELASSHIATAHRLFASFGPARDFVRVAEVMADMARNLGVDDAPRDSADAVETRLGASLLYDTMGRLRGSSRRSGESDDGSAPSAASAGIEARGSDDAGTVLHNAAEMDFSLWCSPGTSSNAVSEPQPNLEDGLDCFRWMSDDMLAEMLNL</sequence>
<accession>A0A0D2CIH9</accession>
<dbReference type="VEuPathDB" id="FungiDB:PV07_11576"/>
<gene>
    <name evidence="8" type="ORF">PV07_11576</name>
</gene>
<evidence type="ECO:0000256" key="3">
    <source>
        <dbReference type="ARBA" id="ARBA00023125"/>
    </source>
</evidence>
<dbReference type="EMBL" id="KN847046">
    <property type="protein sequence ID" value="KIW23369.1"/>
    <property type="molecule type" value="Genomic_DNA"/>
</dbReference>
<dbReference type="CDD" id="cd12148">
    <property type="entry name" value="fungal_TF_MHR"/>
    <property type="match status" value="1"/>
</dbReference>
<dbReference type="OrthoDB" id="3163292at2759"/>
<dbReference type="PANTHER" id="PTHR31845:SF21">
    <property type="entry name" value="REGULATORY PROTEIN LEU3"/>
    <property type="match status" value="1"/>
</dbReference>
<evidence type="ECO:0000259" key="7">
    <source>
        <dbReference type="Pfam" id="PF04082"/>
    </source>
</evidence>
<dbReference type="HOGENOM" id="CLU_011455_3_1_1"/>
<evidence type="ECO:0000313" key="8">
    <source>
        <dbReference type="EMBL" id="KIW23369.1"/>
    </source>
</evidence>
<dbReference type="GO" id="GO:0008270">
    <property type="term" value="F:zinc ion binding"/>
    <property type="evidence" value="ECO:0007669"/>
    <property type="project" value="InterPro"/>
</dbReference>
<keyword evidence="2" id="KW-0805">Transcription regulation</keyword>
<evidence type="ECO:0000256" key="6">
    <source>
        <dbReference type="SAM" id="MobiDB-lite"/>
    </source>
</evidence>
<dbReference type="RefSeq" id="XP_016243585.1">
    <property type="nucleotide sequence ID" value="XM_016399023.1"/>
</dbReference>